<dbReference type="Proteomes" id="UP001142372">
    <property type="component" value="Unassembled WGS sequence"/>
</dbReference>
<reference evidence="2" key="1">
    <citation type="journal article" date="2014" name="Int. J. Syst. Evol. Microbiol.">
        <title>Complete genome sequence of Corynebacterium casei LMG S-19264T (=DSM 44701T), isolated from a smear-ripened cheese.</title>
        <authorList>
            <consortium name="US DOE Joint Genome Institute (JGI-PGF)"/>
            <person name="Walter F."/>
            <person name="Albersmeier A."/>
            <person name="Kalinowski J."/>
            <person name="Ruckert C."/>
        </authorList>
    </citation>
    <scope>NUCLEOTIDE SEQUENCE</scope>
    <source>
        <strain evidence="2">VKM Ac-1401</strain>
    </source>
</reference>
<reference evidence="2" key="2">
    <citation type="submission" date="2023-01" db="EMBL/GenBank/DDBJ databases">
        <authorList>
            <person name="Sun Q."/>
            <person name="Evtushenko L."/>
        </authorList>
    </citation>
    <scope>NUCLEOTIDE SEQUENCE</scope>
    <source>
        <strain evidence="2">VKM Ac-1401</strain>
    </source>
</reference>
<protein>
    <recommendedName>
        <fullName evidence="1">Thioredoxin domain-containing protein</fullName>
    </recommendedName>
</protein>
<dbReference type="EMBL" id="BSEN01000005">
    <property type="protein sequence ID" value="GLJ75788.1"/>
    <property type="molecule type" value="Genomic_DNA"/>
</dbReference>
<organism evidence="2 3">
    <name type="scientific">Leifsonia poae</name>
    <dbReference type="NCBI Taxonomy" id="110933"/>
    <lineage>
        <taxon>Bacteria</taxon>
        <taxon>Bacillati</taxon>
        <taxon>Actinomycetota</taxon>
        <taxon>Actinomycetes</taxon>
        <taxon>Micrococcales</taxon>
        <taxon>Microbacteriaceae</taxon>
        <taxon>Leifsonia</taxon>
    </lineage>
</organism>
<dbReference type="SUPFAM" id="SSF52833">
    <property type="entry name" value="Thioredoxin-like"/>
    <property type="match status" value="1"/>
</dbReference>
<dbReference type="AlphaFoldDB" id="A0A9W6H9J5"/>
<dbReference type="Pfam" id="PF00085">
    <property type="entry name" value="Thioredoxin"/>
    <property type="match status" value="1"/>
</dbReference>
<dbReference type="InterPro" id="IPR036249">
    <property type="entry name" value="Thioredoxin-like_sf"/>
</dbReference>
<accession>A0A9W6H9J5</accession>
<dbReference type="RefSeq" id="WP_271176461.1">
    <property type="nucleotide sequence ID" value="NZ_BAAAJO010000003.1"/>
</dbReference>
<evidence type="ECO:0000259" key="1">
    <source>
        <dbReference type="PROSITE" id="PS51352"/>
    </source>
</evidence>
<dbReference type="PROSITE" id="PS51352">
    <property type="entry name" value="THIOREDOXIN_2"/>
    <property type="match status" value="1"/>
</dbReference>
<comment type="caution">
    <text evidence="2">The sequence shown here is derived from an EMBL/GenBank/DDBJ whole genome shotgun (WGS) entry which is preliminary data.</text>
</comment>
<evidence type="ECO:0000313" key="2">
    <source>
        <dbReference type="EMBL" id="GLJ75788.1"/>
    </source>
</evidence>
<dbReference type="InterPro" id="IPR013766">
    <property type="entry name" value="Thioredoxin_domain"/>
</dbReference>
<proteinExistence type="predicted"/>
<gene>
    <name evidence="2" type="ORF">GCM10017584_13620</name>
</gene>
<sequence>MNGLAAAAVLLGLVVVATAAGLVWRARTGRARRMTGGRTIAASDVGADAFGTGATLLQFSTEFCAPCRSTARVLGEIGSTTDGVEHVEIDLTDRPDLAGRFGILQTPTTFVLDAAGAVHARIGGAVRADEVRSALDDLLGRDRVRTD</sequence>
<dbReference type="CDD" id="cd02947">
    <property type="entry name" value="TRX_family"/>
    <property type="match status" value="1"/>
</dbReference>
<evidence type="ECO:0000313" key="3">
    <source>
        <dbReference type="Proteomes" id="UP001142372"/>
    </source>
</evidence>
<name>A0A9W6H9J5_9MICO</name>
<keyword evidence="3" id="KW-1185">Reference proteome</keyword>
<feature type="domain" description="Thioredoxin" evidence="1">
    <location>
        <begin position="34"/>
        <end position="140"/>
    </location>
</feature>
<dbReference type="Gene3D" id="3.40.30.10">
    <property type="entry name" value="Glutaredoxin"/>
    <property type="match status" value="1"/>
</dbReference>